<dbReference type="GO" id="GO:0071555">
    <property type="term" value="P:cell wall organization"/>
    <property type="evidence" value="ECO:0007669"/>
    <property type="project" value="UniProtKB-KW"/>
</dbReference>
<feature type="domain" description="Peptidase S11 D-Ala-D-Ala carboxypeptidase A C-terminal" evidence="17">
    <location>
        <begin position="326"/>
        <end position="372"/>
    </location>
</feature>
<evidence type="ECO:0000256" key="8">
    <source>
        <dbReference type="ARBA" id="ARBA00022801"/>
    </source>
</evidence>
<dbReference type="Gene3D" id="2.60.410.10">
    <property type="entry name" value="D-Ala-D-Ala carboxypeptidase, C-terminal domain"/>
    <property type="match status" value="1"/>
</dbReference>
<dbReference type="Gene3D" id="3.40.710.10">
    <property type="entry name" value="DD-peptidase/beta-lactamase superfamily"/>
    <property type="match status" value="1"/>
</dbReference>
<dbReference type="GO" id="GO:0009002">
    <property type="term" value="F:serine-type D-Ala-D-Ala carboxypeptidase activity"/>
    <property type="evidence" value="ECO:0007669"/>
    <property type="project" value="UniProtKB-EC"/>
</dbReference>
<keyword evidence="6" id="KW-0645">Protease</keyword>
<keyword evidence="7" id="KW-0732">Signal</keyword>
<dbReference type="EC" id="3.4.16.4" evidence="4"/>
<evidence type="ECO:0000256" key="4">
    <source>
        <dbReference type="ARBA" id="ARBA00012448"/>
    </source>
</evidence>
<dbReference type="GO" id="GO:0009252">
    <property type="term" value="P:peptidoglycan biosynthetic process"/>
    <property type="evidence" value="ECO:0007669"/>
    <property type="project" value="UniProtKB-KW"/>
</dbReference>
<comment type="catalytic activity">
    <reaction evidence="12">
        <text>Preferential cleavage: (Ac)2-L-Lys-D-Ala-|-D-Ala. Also transpeptidation of peptidyl-alanyl moieties that are N-acyl substituents of D-alanine.</text>
        <dbReference type="EC" id="3.4.16.4"/>
    </reaction>
</comment>
<feature type="domain" description="Peptidase S11 D-alanyl-D-alanine carboxypeptidase A N-terminal" evidence="16">
    <location>
        <begin position="31"/>
        <end position="264"/>
    </location>
</feature>
<evidence type="ECO:0000256" key="14">
    <source>
        <dbReference type="PIRSR" id="PIRSR618044-2"/>
    </source>
</evidence>
<evidence type="ECO:0000256" key="1">
    <source>
        <dbReference type="ARBA" id="ARBA00003217"/>
    </source>
</evidence>
<dbReference type="InterPro" id="IPR037167">
    <property type="entry name" value="Peptidase_S11_C_sf"/>
</dbReference>
<reference evidence="18" key="2">
    <citation type="submission" date="2021-04" db="EMBL/GenBank/DDBJ databases">
        <authorList>
            <person name="Gilroy R."/>
        </authorList>
    </citation>
    <scope>NUCLEOTIDE SEQUENCE</scope>
    <source>
        <strain evidence="18">ChiBcec2-3848</strain>
    </source>
</reference>
<dbReference type="InterPro" id="IPR012907">
    <property type="entry name" value="Peptidase_S11_C"/>
</dbReference>
<dbReference type="InterPro" id="IPR018044">
    <property type="entry name" value="Peptidase_S11"/>
</dbReference>
<protein>
    <recommendedName>
        <fullName evidence="4">serine-type D-Ala-D-Ala carboxypeptidase</fullName>
        <ecNumber evidence="4">3.4.16.4</ecNumber>
    </recommendedName>
</protein>
<gene>
    <name evidence="18" type="ORF">H9753_11290</name>
</gene>
<evidence type="ECO:0000256" key="12">
    <source>
        <dbReference type="ARBA" id="ARBA00034000"/>
    </source>
</evidence>
<keyword evidence="9" id="KW-0133">Cell shape</keyword>
<sequence length="392" mass="42871">MQKAAAKFWIGMLVFFGLLSGMAAPVRAEGEALITAPHGVLMEASTGTVLYEKEKDTKVKPASITKIMTLILIFDELEKGSLHMEDPVVTSAYAKSMGGSQVFLEEGEKQTVETLIKCIVIASGNDASVAMAEHIAGSEGEFVRRMNERAAGLGMENTHFEDCCGLTESDNHYTSAYDVALMSRELVTRYPKILEYSSVWMDTITHVTDKGSSEFGLTNTNKLIRSYEGCVGLKTGSTSAAKYCVSAVAQRNGITLISVVMTAPDYKVRFQDAAAMLNLGFGTCSLYVDENQEPLPKIALKGAREEEISCEYAGEFRYLDTQGKALEQIEKKVQLKDSIQAPAKKGDTAGTAEYYLDGEKIGAVKIVLTEDAQRADYGDYLKKTWKYFLGSQ</sequence>
<dbReference type="AlphaFoldDB" id="A0A9D2PNG3"/>
<evidence type="ECO:0000256" key="9">
    <source>
        <dbReference type="ARBA" id="ARBA00022960"/>
    </source>
</evidence>
<evidence type="ECO:0000313" key="19">
    <source>
        <dbReference type="Proteomes" id="UP000823886"/>
    </source>
</evidence>
<dbReference type="GO" id="GO:0006508">
    <property type="term" value="P:proteolysis"/>
    <property type="evidence" value="ECO:0007669"/>
    <property type="project" value="UniProtKB-KW"/>
</dbReference>
<comment type="pathway">
    <text evidence="2">Cell wall biogenesis; peptidoglycan biosynthesis.</text>
</comment>
<feature type="active site" description="Proton acceptor" evidence="13">
    <location>
        <position position="66"/>
    </location>
</feature>
<dbReference type="Pfam" id="PF07943">
    <property type="entry name" value="PBP5_C"/>
    <property type="match status" value="1"/>
</dbReference>
<dbReference type="Proteomes" id="UP000823886">
    <property type="component" value="Unassembled WGS sequence"/>
</dbReference>
<feature type="active site" description="Acyl-ester intermediate" evidence="13">
    <location>
        <position position="63"/>
    </location>
</feature>
<dbReference type="SUPFAM" id="SSF56601">
    <property type="entry name" value="beta-lactamase/transpeptidase-like"/>
    <property type="match status" value="1"/>
</dbReference>
<keyword evidence="11" id="KW-0961">Cell wall biogenesis/degradation</keyword>
<evidence type="ECO:0000259" key="17">
    <source>
        <dbReference type="Pfam" id="PF07943"/>
    </source>
</evidence>
<dbReference type="PANTHER" id="PTHR21581:SF6">
    <property type="entry name" value="TRAFFICKING PROTEIN PARTICLE COMPLEX SUBUNIT 12"/>
    <property type="match status" value="1"/>
</dbReference>
<evidence type="ECO:0000256" key="6">
    <source>
        <dbReference type="ARBA" id="ARBA00022670"/>
    </source>
</evidence>
<evidence type="ECO:0000256" key="7">
    <source>
        <dbReference type="ARBA" id="ARBA00022729"/>
    </source>
</evidence>
<dbReference type="InterPro" id="IPR012338">
    <property type="entry name" value="Beta-lactam/transpept-like"/>
</dbReference>
<accession>A0A9D2PNG3</accession>
<dbReference type="EMBL" id="DWVZ01000150">
    <property type="protein sequence ID" value="HJC64184.1"/>
    <property type="molecule type" value="Genomic_DNA"/>
</dbReference>
<dbReference type="InterPro" id="IPR001967">
    <property type="entry name" value="Peptidase_S11_N"/>
</dbReference>
<feature type="binding site" evidence="14">
    <location>
        <position position="234"/>
    </location>
    <ligand>
        <name>substrate</name>
    </ligand>
</feature>
<evidence type="ECO:0000313" key="18">
    <source>
        <dbReference type="EMBL" id="HJC64184.1"/>
    </source>
</evidence>
<name>A0A9D2PNG3_9FIRM</name>
<evidence type="ECO:0000256" key="2">
    <source>
        <dbReference type="ARBA" id="ARBA00004752"/>
    </source>
</evidence>
<dbReference type="PRINTS" id="PR00725">
    <property type="entry name" value="DADACBPTASE1"/>
</dbReference>
<comment type="caution">
    <text evidence="18">The sequence shown here is derived from an EMBL/GenBank/DDBJ whole genome shotgun (WGS) entry which is preliminary data.</text>
</comment>
<evidence type="ECO:0000256" key="5">
    <source>
        <dbReference type="ARBA" id="ARBA00022645"/>
    </source>
</evidence>
<dbReference type="SUPFAM" id="SSF69189">
    <property type="entry name" value="Penicillin-binding protein associated domain"/>
    <property type="match status" value="1"/>
</dbReference>
<keyword evidence="10" id="KW-0573">Peptidoglycan synthesis</keyword>
<feature type="active site" evidence="13">
    <location>
        <position position="123"/>
    </location>
</feature>
<reference evidence="18" key="1">
    <citation type="journal article" date="2021" name="PeerJ">
        <title>Extensive microbial diversity within the chicken gut microbiome revealed by metagenomics and culture.</title>
        <authorList>
            <person name="Gilroy R."/>
            <person name="Ravi A."/>
            <person name="Getino M."/>
            <person name="Pursley I."/>
            <person name="Horton D.L."/>
            <person name="Alikhan N.F."/>
            <person name="Baker D."/>
            <person name="Gharbi K."/>
            <person name="Hall N."/>
            <person name="Watson M."/>
            <person name="Adriaenssens E.M."/>
            <person name="Foster-Nyarko E."/>
            <person name="Jarju S."/>
            <person name="Secka A."/>
            <person name="Antonio M."/>
            <person name="Oren A."/>
            <person name="Chaudhuri R.R."/>
            <person name="La Ragione R."/>
            <person name="Hildebrand F."/>
            <person name="Pallen M.J."/>
        </authorList>
    </citation>
    <scope>NUCLEOTIDE SEQUENCE</scope>
    <source>
        <strain evidence="18">ChiBcec2-3848</strain>
    </source>
</reference>
<proteinExistence type="inferred from homology"/>
<evidence type="ECO:0000259" key="16">
    <source>
        <dbReference type="Pfam" id="PF00768"/>
    </source>
</evidence>
<evidence type="ECO:0000256" key="10">
    <source>
        <dbReference type="ARBA" id="ARBA00022984"/>
    </source>
</evidence>
<evidence type="ECO:0000256" key="3">
    <source>
        <dbReference type="ARBA" id="ARBA00007164"/>
    </source>
</evidence>
<evidence type="ECO:0000256" key="13">
    <source>
        <dbReference type="PIRSR" id="PIRSR618044-1"/>
    </source>
</evidence>
<keyword evidence="5 18" id="KW-0121">Carboxypeptidase</keyword>
<dbReference type="Pfam" id="PF00768">
    <property type="entry name" value="Peptidase_S11"/>
    <property type="match status" value="1"/>
</dbReference>
<dbReference type="InterPro" id="IPR015956">
    <property type="entry name" value="Peniciliin-bd_prot_C_sf"/>
</dbReference>
<comment type="function">
    <text evidence="1">Removes C-terminal D-alanyl residues from sugar-peptide cell wall precursors.</text>
</comment>
<evidence type="ECO:0000256" key="15">
    <source>
        <dbReference type="RuleBase" id="RU004016"/>
    </source>
</evidence>
<dbReference type="PANTHER" id="PTHR21581">
    <property type="entry name" value="D-ALANYL-D-ALANINE CARBOXYPEPTIDASE"/>
    <property type="match status" value="1"/>
</dbReference>
<dbReference type="GO" id="GO:0008360">
    <property type="term" value="P:regulation of cell shape"/>
    <property type="evidence" value="ECO:0007669"/>
    <property type="project" value="UniProtKB-KW"/>
</dbReference>
<organism evidence="18 19">
    <name type="scientific">Candidatus Blautia merdavium</name>
    <dbReference type="NCBI Taxonomy" id="2838494"/>
    <lineage>
        <taxon>Bacteria</taxon>
        <taxon>Bacillati</taxon>
        <taxon>Bacillota</taxon>
        <taxon>Clostridia</taxon>
        <taxon>Lachnospirales</taxon>
        <taxon>Lachnospiraceae</taxon>
        <taxon>Blautia</taxon>
    </lineage>
</organism>
<comment type="similarity">
    <text evidence="3 15">Belongs to the peptidase S11 family.</text>
</comment>
<evidence type="ECO:0000256" key="11">
    <source>
        <dbReference type="ARBA" id="ARBA00023316"/>
    </source>
</evidence>
<keyword evidence="8" id="KW-0378">Hydrolase</keyword>